<keyword evidence="3" id="KW-0732">Signal</keyword>
<feature type="compositionally biased region" description="Basic and acidic residues" evidence="1">
    <location>
        <begin position="125"/>
        <end position="134"/>
    </location>
</feature>
<gene>
    <name evidence="4" type="ORF">CVLEPA_LOCUS1098</name>
</gene>
<proteinExistence type="predicted"/>
<feature type="signal peptide" evidence="3">
    <location>
        <begin position="1"/>
        <end position="29"/>
    </location>
</feature>
<dbReference type="EMBL" id="CAWYQH010000001">
    <property type="protein sequence ID" value="CAK8672106.1"/>
    <property type="molecule type" value="Genomic_DNA"/>
</dbReference>
<organism evidence="4 5">
    <name type="scientific">Clavelina lepadiformis</name>
    <name type="common">Light-bulb sea squirt</name>
    <name type="synonym">Ascidia lepadiformis</name>
    <dbReference type="NCBI Taxonomy" id="159417"/>
    <lineage>
        <taxon>Eukaryota</taxon>
        <taxon>Metazoa</taxon>
        <taxon>Chordata</taxon>
        <taxon>Tunicata</taxon>
        <taxon>Ascidiacea</taxon>
        <taxon>Aplousobranchia</taxon>
        <taxon>Clavelinidae</taxon>
        <taxon>Clavelina</taxon>
    </lineage>
</organism>
<feature type="chain" id="PRO_5046373912" description="Vesicular, overexpressed in cancer, prosurvival protein 1" evidence="3">
    <location>
        <begin position="30"/>
        <end position="213"/>
    </location>
</feature>
<evidence type="ECO:0000313" key="5">
    <source>
        <dbReference type="Proteomes" id="UP001642483"/>
    </source>
</evidence>
<name>A0ABP0EYE8_CLALP</name>
<evidence type="ECO:0000256" key="3">
    <source>
        <dbReference type="SAM" id="SignalP"/>
    </source>
</evidence>
<comment type="caution">
    <text evidence="4">The sequence shown here is derived from an EMBL/GenBank/DDBJ whole genome shotgun (WGS) entry which is preliminary data.</text>
</comment>
<evidence type="ECO:0000313" key="4">
    <source>
        <dbReference type="EMBL" id="CAK8672106.1"/>
    </source>
</evidence>
<keyword evidence="5" id="KW-1185">Reference proteome</keyword>
<keyword evidence="2" id="KW-1133">Transmembrane helix</keyword>
<accession>A0ABP0EYE8</accession>
<feature type="compositionally biased region" description="Polar residues" evidence="1">
    <location>
        <begin position="169"/>
        <end position="185"/>
    </location>
</feature>
<evidence type="ECO:0000256" key="1">
    <source>
        <dbReference type="SAM" id="MobiDB-lite"/>
    </source>
</evidence>
<keyword evidence="2" id="KW-0472">Membrane</keyword>
<dbReference type="Proteomes" id="UP001642483">
    <property type="component" value="Unassembled WGS sequence"/>
</dbReference>
<protein>
    <recommendedName>
        <fullName evidence="6">Vesicular, overexpressed in cancer, prosurvival protein 1</fullName>
    </recommendedName>
</protein>
<evidence type="ECO:0008006" key="6">
    <source>
        <dbReference type="Google" id="ProtNLM"/>
    </source>
</evidence>
<feature type="compositionally biased region" description="Low complexity" evidence="1">
    <location>
        <begin position="193"/>
        <end position="213"/>
    </location>
</feature>
<evidence type="ECO:0000256" key="2">
    <source>
        <dbReference type="SAM" id="Phobius"/>
    </source>
</evidence>
<reference evidence="4 5" key="1">
    <citation type="submission" date="2024-02" db="EMBL/GenBank/DDBJ databases">
        <authorList>
            <person name="Daric V."/>
            <person name="Darras S."/>
        </authorList>
    </citation>
    <scope>NUCLEOTIDE SEQUENCE [LARGE SCALE GENOMIC DNA]</scope>
</reference>
<keyword evidence="2" id="KW-0812">Transmembrane</keyword>
<feature type="transmembrane region" description="Helical" evidence="2">
    <location>
        <begin position="68"/>
        <end position="88"/>
    </location>
</feature>
<sequence length="213" mass="23706">MDTLKQTSPTRTVCMGLLWILLPIDFAMADAICSSSRRYPVKYCYGITAYCCGSHLQNCCWEEIWKVWWFWVIVFVVLTALFACLGYYCSAVASEPTYGVLRTESFNIFHRFRRSPSQGYEPIDESWKPPDHVELPPYTPTASQSAPLPTDSNISQNMPYLEPPPPYTTVATHPQPESTEETTVVPSAPPEEAAGSSQSAITSTATSTVVSSR</sequence>
<feature type="compositionally biased region" description="Polar residues" evidence="1">
    <location>
        <begin position="140"/>
        <end position="158"/>
    </location>
</feature>
<feature type="region of interest" description="Disordered" evidence="1">
    <location>
        <begin position="117"/>
        <end position="213"/>
    </location>
</feature>